<dbReference type="EMBL" id="CAJPEX010000016">
    <property type="protein sequence ID" value="CAG0912451.1"/>
    <property type="molecule type" value="Genomic_DNA"/>
</dbReference>
<dbReference type="InterPro" id="IPR003196">
    <property type="entry name" value="TFIIF_beta"/>
</dbReference>
<dbReference type="InterPro" id="IPR036388">
    <property type="entry name" value="WH-like_DNA-bd_sf"/>
</dbReference>
<dbReference type="SUPFAM" id="SSF46785">
    <property type="entry name" value="Winged helix' DNA-binding domain"/>
    <property type="match status" value="1"/>
</dbReference>
<feature type="region of interest" description="Disordered" evidence="1">
    <location>
        <begin position="220"/>
        <end position="242"/>
    </location>
</feature>
<dbReference type="AlphaFoldDB" id="A0A7R9BDW8"/>
<gene>
    <name evidence="3" type="ORF">NMOB1V02_LOCUS241</name>
</gene>
<feature type="domain" description="TFIIF beta subunit HTH" evidence="2">
    <location>
        <begin position="101"/>
        <end position="144"/>
    </location>
</feature>
<protein>
    <recommendedName>
        <fullName evidence="2">TFIIF beta subunit HTH domain-containing protein</fullName>
    </recommendedName>
</protein>
<evidence type="ECO:0000259" key="2">
    <source>
        <dbReference type="Pfam" id="PF02270"/>
    </source>
</evidence>
<sequence length="242" mass="27347">MTTTAAAVWKTTTTITRATTVGGNSTTTRLQLEGKVVQRAECRPVADLAYMRHKAQMIRDSSKPTRTVIQLEKAIQNYKPVADHRHNIEFEKLKKAEGKKARGERDKVLESLFAAFEKHQYYNIKDLCTITQQPITYLKELLKERRKVPFVLSFNEWMNLSVCASSTRDLPPLSDVTDLSPEQTAYVRQLEARFRHRYDAAKDSDFGAFRIDEPVVMHPWTPSAGRGSGGGGGGGRGRGRRY</sequence>
<dbReference type="GO" id="GO:0006367">
    <property type="term" value="P:transcription initiation at RNA polymerase II promoter"/>
    <property type="evidence" value="ECO:0007669"/>
    <property type="project" value="InterPro"/>
</dbReference>
<dbReference type="EMBL" id="OA882053">
    <property type="protein sequence ID" value="CAD7272299.1"/>
    <property type="molecule type" value="Genomic_DNA"/>
</dbReference>
<name>A0A7R9BDW8_9CRUS</name>
<keyword evidence="4" id="KW-1185">Reference proteome</keyword>
<dbReference type="Gene3D" id="1.10.10.10">
    <property type="entry name" value="Winged helix-like DNA-binding domain superfamily/Winged helix DNA-binding domain"/>
    <property type="match status" value="1"/>
</dbReference>
<dbReference type="InterPro" id="IPR036390">
    <property type="entry name" value="WH_DNA-bd_sf"/>
</dbReference>
<evidence type="ECO:0000256" key="1">
    <source>
        <dbReference type="SAM" id="MobiDB-lite"/>
    </source>
</evidence>
<evidence type="ECO:0000313" key="4">
    <source>
        <dbReference type="Proteomes" id="UP000678499"/>
    </source>
</evidence>
<proteinExistence type="predicted"/>
<dbReference type="Pfam" id="PF02270">
    <property type="entry name" value="TFIIF_beta"/>
    <property type="match status" value="1"/>
</dbReference>
<accession>A0A7R9BDW8</accession>
<organism evidence="3">
    <name type="scientific">Notodromas monacha</name>
    <dbReference type="NCBI Taxonomy" id="399045"/>
    <lineage>
        <taxon>Eukaryota</taxon>
        <taxon>Metazoa</taxon>
        <taxon>Ecdysozoa</taxon>
        <taxon>Arthropoda</taxon>
        <taxon>Crustacea</taxon>
        <taxon>Oligostraca</taxon>
        <taxon>Ostracoda</taxon>
        <taxon>Podocopa</taxon>
        <taxon>Podocopida</taxon>
        <taxon>Cypridocopina</taxon>
        <taxon>Cypridoidea</taxon>
        <taxon>Cyprididae</taxon>
        <taxon>Notodromas</taxon>
    </lineage>
</organism>
<evidence type="ECO:0000313" key="3">
    <source>
        <dbReference type="EMBL" id="CAD7272299.1"/>
    </source>
</evidence>
<dbReference type="Proteomes" id="UP000678499">
    <property type="component" value="Unassembled WGS sequence"/>
</dbReference>
<dbReference type="InterPro" id="IPR040450">
    <property type="entry name" value="TFIIF_beta_HTH"/>
</dbReference>
<feature type="compositionally biased region" description="Gly residues" evidence="1">
    <location>
        <begin position="226"/>
        <end position="236"/>
    </location>
</feature>
<reference evidence="3" key="1">
    <citation type="submission" date="2020-11" db="EMBL/GenBank/DDBJ databases">
        <authorList>
            <person name="Tran Van P."/>
        </authorList>
    </citation>
    <scope>NUCLEOTIDE SEQUENCE</scope>
</reference>
<dbReference type="PANTHER" id="PTHR10445:SF0">
    <property type="entry name" value="GENERAL TRANSCRIPTION FACTOR IIF SUBUNIT 2"/>
    <property type="match status" value="1"/>
</dbReference>
<dbReference type="PANTHER" id="PTHR10445">
    <property type="entry name" value="GENERAL TRANSCRIPTION FACTOR IIF SUBUNIT 2"/>
    <property type="match status" value="1"/>
</dbReference>
<dbReference type="OrthoDB" id="6350548at2759"/>
<dbReference type="GO" id="GO:0005674">
    <property type="term" value="C:transcription factor TFIIF complex"/>
    <property type="evidence" value="ECO:0007669"/>
    <property type="project" value="InterPro"/>
</dbReference>